<dbReference type="KEGG" id="sted:SPTER_18220"/>
<feature type="compositionally biased region" description="Polar residues" evidence="4">
    <location>
        <begin position="56"/>
        <end position="66"/>
    </location>
</feature>
<comment type="similarity">
    <text evidence="2">Belongs to the FliK family.</text>
</comment>
<dbReference type="EMBL" id="CP036259">
    <property type="protein sequence ID" value="QDR80494.1"/>
    <property type="molecule type" value="Genomic_DNA"/>
</dbReference>
<evidence type="ECO:0000256" key="1">
    <source>
        <dbReference type="ARBA" id="ARBA00003944"/>
    </source>
</evidence>
<dbReference type="GO" id="GO:0009424">
    <property type="term" value="C:bacterial-type flagellum hook"/>
    <property type="evidence" value="ECO:0007669"/>
    <property type="project" value="InterPro"/>
</dbReference>
<dbReference type="Pfam" id="PF02120">
    <property type="entry name" value="Flg_hook"/>
    <property type="match status" value="1"/>
</dbReference>
<evidence type="ECO:0000313" key="7">
    <source>
        <dbReference type="Proteomes" id="UP000320776"/>
    </source>
</evidence>
<keyword evidence="6" id="KW-0969">Cilium</keyword>
<dbReference type="InterPro" id="IPR001635">
    <property type="entry name" value="Flag_hook_Flik"/>
</dbReference>
<gene>
    <name evidence="6" type="ORF">SPTER_18220</name>
</gene>
<feature type="compositionally biased region" description="Low complexity" evidence="4">
    <location>
        <begin position="219"/>
        <end position="231"/>
    </location>
</feature>
<evidence type="ECO:0000313" key="6">
    <source>
        <dbReference type="EMBL" id="QDR80494.1"/>
    </source>
</evidence>
<dbReference type="Gene3D" id="3.30.750.140">
    <property type="match status" value="1"/>
</dbReference>
<accession>A0A517DT11</accession>
<evidence type="ECO:0000259" key="5">
    <source>
        <dbReference type="Pfam" id="PF02120"/>
    </source>
</evidence>
<keyword evidence="6" id="KW-0282">Flagellum</keyword>
<dbReference type="CDD" id="cd17470">
    <property type="entry name" value="T3SS_Flik_C"/>
    <property type="match status" value="1"/>
</dbReference>
<evidence type="ECO:0000256" key="4">
    <source>
        <dbReference type="SAM" id="MobiDB-lite"/>
    </source>
</evidence>
<keyword evidence="6" id="KW-0966">Cell projection</keyword>
<dbReference type="PRINTS" id="PR01007">
    <property type="entry name" value="FLGHOOKFLIK"/>
</dbReference>
<reference evidence="6 7" key="1">
    <citation type="submission" date="2019-02" db="EMBL/GenBank/DDBJ databases">
        <title>Closed genome of Sporomusa termitida DSM 4440.</title>
        <authorList>
            <person name="Poehlein A."/>
            <person name="Daniel R."/>
        </authorList>
    </citation>
    <scope>NUCLEOTIDE SEQUENCE [LARGE SCALE GENOMIC DNA]</scope>
    <source>
        <strain evidence="6 7">DSM 4440</strain>
    </source>
</reference>
<dbReference type="InterPro" id="IPR038610">
    <property type="entry name" value="FliK-like_C_sf"/>
</dbReference>
<feature type="compositionally biased region" description="Low complexity" evidence="4">
    <location>
        <begin position="265"/>
        <end position="287"/>
    </location>
</feature>
<name>A0A517DT11_9FIRM</name>
<feature type="compositionally biased region" description="Polar residues" evidence="4">
    <location>
        <begin position="1"/>
        <end position="42"/>
    </location>
</feature>
<feature type="region of interest" description="Disordered" evidence="4">
    <location>
        <begin position="1"/>
        <end position="101"/>
    </location>
</feature>
<organism evidence="6 7">
    <name type="scientific">Sporomusa termitida</name>
    <dbReference type="NCBI Taxonomy" id="2377"/>
    <lineage>
        <taxon>Bacteria</taxon>
        <taxon>Bacillati</taxon>
        <taxon>Bacillota</taxon>
        <taxon>Negativicutes</taxon>
        <taxon>Selenomonadales</taxon>
        <taxon>Sporomusaceae</taxon>
        <taxon>Sporomusa</taxon>
    </lineage>
</organism>
<evidence type="ECO:0000256" key="3">
    <source>
        <dbReference type="ARBA" id="ARBA00022795"/>
    </source>
</evidence>
<dbReference type="GO" id="GO:0044780">
    <property type="term" value="P:bacterial-type flagellum assembly"/>
    <property type="evidence" value="ECO:0007669"/>
    <property type="project" value="InterPro"/>
</dbReference>
<keyword evidence="7" id="KW-1185">Reference proteome</keyword>
<dbReference type="OrthoDB" id="1676929at2"/>
<sequence length="496" mass="50453">MNTAQNMLPVQPSATPAASGKNTAARSGSQQKSFSDTLSGSVAKSDKAPAAARDQATANEAKQAGNSMLPGGIPNPAKKAGNTANSQTPAKPAGEPADREQADLTQLGQSAVAVDNTGLLSQILLAAVGAYQLPAAGAEPALAPEAADAAAGAAGVGQETAAEPSVPELPAQPARQAMVTAAAAEAEGAGVNLSKQSLDSRPAGAQSGQAQLPVNPDIAGPAPGPATAAATDRAQTAGLQTAFAVHGKEAVRATEQPAAEVVTDAEQQPALPVAAAASPARSSRQNAGEGQQEDLTDSALFEQALATKNANANLKEATPSIFLQGLETALLSKNDALAGKVADGKLPTGPATDMYQVVDQIVEQSRVVAKLQNTAMVIKLKPEHLGELTLKVVVENGAINASFHSNNPEVRSIIEASLPQLKQELVNNGLKVENVGVYAGLSQFLPNHDQERNSRQQFAKLTNKKNAGEFVEAIVAETEAGKMNGTGGLAGVDYRI</sequence>
<dbReference type="AlphaFoldDB" id="A0A517DT11"/>
<feature type="region of interest" description="Disordered" evidence="4">
    <location>
        <begin position="255"/>
        <end position="295"/>
    </location>
</feature>
<proteinExistence type="inferred from homology"/>
<dbReference type="RefSeq" id="WP_144350096.1">
    <property type="nucleotide sequence ID" value="NZ_CP036259.1"/>
</dbReference>
<protein>
    <submittedName>
        <fullName evidence="6">Flagellar hook-length control protein FliK</fullName>
    </submittedName>
</protein>
<feature type="region of interest" description="Disordered" evidence="4">
    <location>
        <begin position="194"/>
        <end position="231"/>
    </location>
</feature>
<comment type="function">
    <text evidence="1">Controls the length of the flagellar hook.</text>
</comment>
<dbReference type="InterPro" id="IPR021136">
    <property type="entry name" value="Flagellar_hook_control-like_C"/>
</dbReference>
<feature type="domain" description="Flagellar hook-length control protein-like C-terminal" evidence="5">
    <location>
        <begin position="369"/>
        <end position="440"/>
    </location>
</feature>
<dbReference type="Proteomes" id="UP000320776">
    <property type="component" value="Chromosome"/>
</dbReference>
<evidence type="ECO:0000256" key="2">
    <source>
        <dbReference type="ARBA" id="ARBA00009149"/>
    </source>
</evidence>
<keyword evidence="3" id="KW-1005">Bacterial flagellum biogenesis</keyword>